<dbReference type="EMBL" id="SJST01000010">
    <property type="protein sequence ID" value="TCD11306.1"/>
    <property type="molecule type" value="Genomic_DNA"/>
</dbReference>
<proteinExistence type="predicted"/>
<sequence length="414" mass="46153">MSDVNYTAIRSCRVGKSEDLISVLNLGHQALTGVFPKSSSEPVTVGPLELVWSPSSGLLQLKHSYEASEMYGDNYGYRSGLNQSMVDHLTNKVRYLERLTSISAGDVVLDIGSNDCTTLKAYAVPDVRRIGIDPTGKKFASFYPDDVKLVSDFFSADAYRSVCDKGAKIVTSIAMFYDLEDPVAFARQVADVLAPDGVWHFEQSYMPSMLRLNSYDTICHEHIEYYSLGPIQKILDAADLKIVDVVMNNVNGGSFAVTATKKSNSRFAANHAVIDWLLGQEDRMGLSTPRPYRDFEERVFRHREDLSNLIDALVADGKKILGYGASTKGNVVLQFCNLTAAQIPAIAEVNEEKFGRFTPGSHIPIISEEEARAMEPDYFLVLPWHFKDSILRRERDYLASGGKFIFPFPEIEII</sequence>
<dbReference type="InterPro" id="IPR029063">
    <property type="entry name" value="SAM-dependent_MTases_sf"/>
</dbReference>
<organism evidence="3 4">
    <name type="scientific">Oricola cellulosilytica</name>
    <dbReference type="NCBI Taxonomy" id="1429082"/>
    <lineage>
        <taxon>Bacteria</taxon>
        <taxon>Pseudomonadati</taxon>
        <taxon>Pseudomonadota</taxon>
        <taxon>Alphaproteobacteria</taxon>
        <taxon>Hyphomicrobiales</taxon>
        <taxon>Ahrensiaceae</taxon>
        <taxon>Oricola</taxon>
    </lineage>
</organism>
<comment type="caution">
    <text evidence="3">The sequence shown here is derived from an EMBL/GenBank/DDBJ whole genome shotgun (WGS) entry which is preliminary data.</text>
</comment>
<feature type="domain" description="C-methyltransferase" evidence="2">
    <location>
        <begin position="250"/>
        <end position="409"/>
    </location>
</feature>
<keyword evidence="4" id="KW-1185">Reference proteome</keyword>
<protein>
    <submittedName>
        <fullName evidence="3">Methyltransferase domain-containing protein</fullName>
    </submittedName>
</protein>
<dbReference type="Gene3D" id="3.40.50.720">
    <property type="entry name" value="NAD(P)-binding Rossmann-like Domain"/>
    <property type="match status" value="1"/>
</dbReference>
<dbReference type="Gene3D" id="6.10.250.3100">
    <property type="match status" value="1"/>
</dbReference>
<dbReference type="GO" id="GO:0032259">
    <property type="term" value="P:methylation"/>
    <property type="evidence" value="ECO:0007669"/>
    <property type="project" value="UniProtKB-KW"/>
</dbReference>
<evidence type="ECO:0000259" key="1">
    <source>
        <dbReference type="Pfam" id="PF08421"/>
    </source>
</evidence>
<dbReference type="GO" id="GO:0008168">
    <property type="term" value="F:methyltransferase activity"/>
    <property type="evidence" value="ECO:0007669"/>
    <property type="project" value="UniProtKB-KW"/>
</dbReference>
<name>A0A4R0P620_9HYPH</name>
<dbReference type="OrthoDB" id="9815644at2"/>
<dbReference type="Proteomes" id="UP000291301">
    <property type="component" value="Unassembled WGS sequence"/>
</dbReference>
<accession>A0A4R0P620</accession>
<dbReference type="Pfam" id="PF08421">
    <property type="entry name" value="Methyltransf_13"/>
    <property type="match status" value="1"/>
</dbReference>
<dbReference type="Gene3D" id="6.20.50.110">
    <property type="entry name" value="Methyltransferase, zinc-binding domain"/>
    <property type="match status" value="1"/>
</dbReference>
<dbReference type="RefSeq" id="WP_131571634.1">
    <property type="nucleotide sequence ID" value="NZ_JAINFK010000002.1"/>
</dbReference>
<dbReference type="Pfam" id="PF13489">
    <property type="entry name" value="Methyltransf_23"/>
    <property type="match status" value="1"/>
</dbReference>
<dbReference type="SUPFAM" id="SSF53335">
    <property type="entry name" value="S-adenosyl-L-methionine-dependent methyltransferases"/>
    <property type="match status" value="1"/>
</dbReference>
<dbReference type="InterPro" id="IPR013630">
    <property type="entry name" value="Methyltransf_Zn-bd_dom_put"/>
</dbReference>
<dbReference type="Gene3D" id="3.40.50.150">
    <property type="entry name" value="Vaccinia Virus protein VP39"/>
    <property type="match status" value="1"/>
</dbReference>
<gene>
    <name evidence="3" type="ORF">E0D97_17440</name>
</gene>
<dbReference type="InterPro" id="IPR038576">
    <property type="entry name" value="Methyltransf_Zn-bd_dom_put_sf"/>
</dbReference>
<evidence type="ECO:0000313" key="4">
    <source>
        <dbReference type="Proteomes" id="UP000291301"/>
    </source>
</evidence>
<dbReference type="Pfam" id="PF08484">
    <property type="entry name" value="Methyltransf_14"/>
    <property type="match status" value="1"/>
</dbReference>
<keyword evidence="3" id="KW-0808">Transferase</keyword>
<keyword evidence="3" id="KW-0489">Methyltransferase</keyword>
<reference evidence="3 4" key="1">
    <citation type="journal article" date="2015" name="Antonie Van Leeuwenhoek">
        <title>Oricola cellulosilytica gen. nov., sp. nov., a cellulose-degrading bacterium of the family Phyllobacteriaceae isolated from surface seashore water, and emended descriptions of Mesorhizobium loti and Phyllobacterium myrsinacearum.</title>
        <authorList>
            <person name="Hameed A."/>
            <person name="Shahina M."/>
            <person name="Lai W.A."/>
            <person name="Lin S.Y."/>
            <person name="Young L.S."/>
            <person name="Liu Y.C."/>
            <person name="Hsu Y.H."/>
            <person name="Young C.C."/>
        </authorList>
    </citation>
    <scope>NUCLEOTIDE SEQUENCE [LARGE SCALE GENOMIC DNA]</scope>
    <source>
        <strain evidence="3 4">KCTC 52183</strain>
    </source>
</reference>
<evidence type="ECO:0000259" key="2">
    <source>
        <dbReference type="Pfam" id="PF08484"/>
    </source>
</evidence>
<evidence type="ECO:0000313" key="3">
    <source>
        <dbReference type="EMBL" id="TCD11306.1"/>
    </source>
</evidence>
<feature type="domain" description="Methyltransferase putative zinc binding" evidence="1">
    <location>
        <begin position="12"/>
        <end position="71"/>
    </location>
</feature>
<dbReference type="AlphaFoldDB" id="A0A4R0P620"/>
<dbReference type="InterPro" id="IPR013691">
    <property type="entry name" value="MeTrfase_14"/>
</dbReference>